<gene>
    <name evidence="2" type="ORF">DLM65_04200</name>
    <name evidence="1" type="ORF">JF886_12000</name>
</gene>
<reference evidence="1 4" key="3">
    <citation type="submission" date="2020-10" db="EMBL/GenBank/DDBJ databases">
        <title>Ca. Dormibacterota MAGs.</title>
        <authorList>
            <person name="Montgomery K."/>
        </authorList>
    </citation>
    <scope>NUCLEOTIDE SEQUENCE [LARGE SCALE GENOMIC DNA]</scope>
    <source>
        <strain evidence="1">SC8812_S17_18</strain>
    </source>
</reference>
<dbReference type="Pfam" id="PF04232">
    <property type="entry name" value="SpoVS"/>
    <property type="match status" value="1"/>
</dbReference>
<name>A0A2W5ZA78_9BACT</name>
<dbReference type="Gene3D" id="3.30.110.20">
    <property type="entry name" value="Alba-like domain"/>
    <property type="match status" value="1"/>
</dbReference>
<reference evidence="2" key="2">
    <citation type="submission" date="2018-05" db="EMBL/GenBank/DDBJ databases">
        <authorList>
            <person name="Ferrari B."/>
        </authorList>
    </citation>
    <scope>NUCLEOTIDE SEQUENCE</scope>
    <source>
        <strain evidence="2">RRmetagenome_bin12</strain>
    </source>
</reference>
<dbReference type="PANTHER" id="PTHR35331:SF1">
    <property type="entry name" value="STAGE V SPORULATION PROTEIN S"/>
    <property type="match status" value="1"/>
</dbReference>
<evidence type="ECO:0000313" key="4">
    <source>
        <dbReference type="Proteomes" id="UP000606991"/>
    </source>
</evidence>
<dbReference type="InterPro" id="IPR007347">
    <property type="entry name" value="SpoVS"/>
</dbReference>
<dbReference type="EMBL" id="JAEKNS010000124">
    <property type="protein sequence ID" value="MBJ7595558.1"/>
    <property type="molecule type" value="Genomic_DNA"/>
</dbReference>
<dbReference type="RefSeq" id="WP_337312830.1">
    <property type="nucleotide sequence ID" value="NZ_JAEKNS010000124.1"/>
</dbReference>
<dbReference type="Proteomes" id="UP000606991">
    <property type="component" value="Unassembled WGS sequence"/>
</dbReference>
<sequence length="86" mass="8881">MEILKVSATSKPVAVAGAIAGVVRTQHRVEVQAIGAGAINQAVKAIAISRGYVAAGGLDLVCIPSFIDISIDGEERTGIRLLVEVR</sequence>
<dbReference type="GO" id="GO:0003676">
    <property type="term" value="F:nucleic acid binding"/>
    <property type="evidence" value="ECO:0007669"/>
    <property type="project" value="InterPro"/>
</dbReference>
<proteinExistence type="predicted"/>
<evidence type="ECO:0000313" key="2">
    <source>
        <dbReference type="EMBL" id="PZR82280.1"/>
    </source>
</evidence>
<organism evidence="2 3">
    <name type="scientific">Candidatus Aeolococcus gillhamiae</name>
    <dbReference type="NCBI Taxonomy" id="3127015"/>
    <lineage>
        <taxon>Bacteria</taxon>
        <taxon>Bacillati</taxon>
        <taxon>Candidatus Dormiibacterota</taxon>
        <taxon>Candidatus Dormibacteria</taxon>
        <taxon>Candidatus Aeolococcales</taxon>
        <taxon>Candidatus Aeolococcaceae</taxon>
        <taxon>Candidatus Aeolococcus</taxon>
    </lineage>
</organism>
<accession>A0A2W5ZA78</accession>
<accession>A0A934K2C3</accession>
<dbReference type="Proteomes" id="UP000248724">
    <property type="component" value="Unassembled WGS sequence"/>
</dbReference>
<dbReference type="EMBL" id="QHBU01000077">
    <property type="protein sequence ID" value="PZR82280.1"/>
    <property type="molecule type" value="Genomic_DNA"/>
</dbReference>
<dbReference type="InterPro" id="IPR036882">
    <property type="entry name" value="Alba-like_dom_sf"/>
</dbReference>
<protein>
    <submittedName>
        <fullName evidence="2">Stage V sporulation protein S</fullName>
    </submittedName>
</protein>
<comment type="caution">
    <text evidence="2">The sequence shown here is derived from an EMBL/GenBank/DDBJ whole genome shotgun (WGS) entry which is preliminary data.</text>
</comment>
<evidence type="ECO:0000313" key="3">
    <source>
        <dbReference type="Proteomes" id="UP000248724"/>
    </source>
</evidence>
<dbReference type="AlphaFoldDB" id="A0A2W5ZA78"/>
<evidence type="ECO:0000313" key="1">
    <source>
        <dbReference type="EMBL" id="MBJ7595558.1"/>
    </source>
</evidence>
<reference evidence="2 3" key="1">
    <citation type="journal article" date="2017" name="Nature">
        <title>Atmospheric trace gases support primary production in Antarctic desert surface soil.</title>
        <authorList>
            <person name="Ji M."/>
            <person name="Greening C."/>
            <person name="Vanwonterghem I."/>
            <person name="Carere C.R."/>
            <person name="Bay S.K."/>
            <person name="Steen J.A."/>
            <person name="Montgomery K."/>
            <person name="Lines T."/>
            <person name="Beardall J."/>
            <person name="van Dorst J."/>
            <person name="Snape I."/>
            <person name="Stott M.B."/>
            <person name="Hugenholtz P."/>
            <person name="Ferrari B.C."/>
        </authorList>
    </citation>
    <scope>NUCLEOTIDE SEQUENCE [LARGE SCALE GENOMIC DNA]</scope>
    <source>
        <strain evidence="2">RRmetagenome_bin12</strain>
    </source>
</reference>
<dbReference type="PANTHER" id="PTHR35331">
    <property type="entry name" value="STAGE V SPORULATION PROTEIN S"/>
    <property type="match status" value="1"/>
</dbReference>